<organism evidence="8 9">
    <name type="scientific">Salmonella enterica subsp. enterica serovar Senftenberg str. A4-543</name>
    <dbReference type="NCBI Taxonomy" id="913082"/>
    <lineage>
        <taxon>Bacteria</taxon>
        <taxon>Pseudomonadati</taxon>
        <taxon>Pseudomonadota</taxon>
        <taxon>Gammaproteobacteria</taxon>
        <taxon>Enterobacterales</taxon>
        <taxon>Enterobacteriaceae</taxon>
        <taxon>Salmonella</taxon>
    </lineage>
</organism>
<gene>
    <name evidence="8" type="ORF">LTSESEN_1590</name>
</gene>
<keyword evidence="1" id="KW-0229">DNA integration</keyword>
<dbReference type="PANTHER" id="PTHR30349">
    <property type="entry name" value="PHAGE INTEGRASE-RELATED"/>
    <property type="match status" value="1"/>
</dbReference>
<dbReference type="GO" id="GO:0003677">
    <property type="term" value="F:DNA binding"/>
    <property type="evidence" value="ECO:0007669"/>
    <property type="project" value="UniProtKB-UniRule"/>
</dbReference>
<dbReference type="Gene3D" id="1.10.150.130">
    <property type="match status" value="1"/>
</dbReference>
<evidence type="ECO:0000256" key="2">
    <source>
        <dbReference type="ARBA" id="ARBA00023125"/>
    </source>
</evidence>
<feature type="domain" description="Core-binding (CB)" evidence="7">
    <location>
        <begin position="113"/>
        <end position="208"/>
    </location>
</feature>
<evidence type="ECO:0000313" key="9">
    <source>
        <dbReference type="Proteomes" id="UP000005065"/>
    </source>
</evidence>
<dbReference type="BioCyc" id="SENT913082:G120J-3089-MONOMER"/>
<evidence type="ECO:0000256" key="5">
    <source>
        <dbReference type="SAM" id="MobiDB-lite"/>
    </source>
</evidence>
<evidence type="ECO:0000259" key="7">
    <source>
        <dbReference type="PROSITE" id="PS51900"/>
    </source>
</evidence>
<dbReference type="PROSITE" id="PS51900">
    <property type="entry name" value="CB"/>
    <property type="match status" value="1"/>
</dbReference>
<dbReference type="Pfam" id="PF12167">
    <property type="entry name" value="Arm-DNA-bind_2"/>
    <property type="match status" value="1"/>
</dbReference>
<evidence type="ECO:0000259" key="6">
    <source>
        <dbReference type="PROSITE" id="PS51898"/>
    </source>
</evidence>
<reference evidence="8 9" key="1">
    <citation type="journal article" date="2011" name="BMC Genomics">
        <title>Genome sequencing reveals diversification of virulence factor content and possible host adaptation in distinct subpopulations of Salmonella enterica.</title>
        <authorList>
            <person name="den Bakker H.C."/>
            <person name="Moreno Switt A.I."/>
            <person name="Govoni G."/>
            <person name="Cummings C.A."/>
            <person name="Ranieri M.L."/>
            <person name="Degoricija L."/>
            <person name="Hoelzer K."/>
            <person name="Rodriguez-Rivera L.D."/>
            <person name="Brown S."/>
            <person name="Bolchacova E."/>
            <person name="Furtado M.R."/>
            <person name="Wiedmann M."/>
        </authorList>
    </citation>
    <scope>NUCLEOTIDE SEQUENCE [LARGE SCALE GENOMIC DNA]</scope>
    <source>
        <strain evidence="8 9">A4-543</strain>
    </source>
</reference>
<evidence type="ECO:0000313" key="8">
    <source>
        <dbReference type="EMBL" id="EHC91164.1"/>
    </source>
</evidence>
<dbReference type="PANTHER" id="PTHR30349:SF36">
    <property type="entry name" value="PROPHAGE INTEGRASE INTR-RELATED"/>
    <property type="match status" value="1"/>
</dbReference>
<comment type="caution">
    <text evidence="8">The sequence shown here is derived from an EMBL/GenBank/DDBJ whole genome shotgun (WGS) entry which is preliminary data.</text>
</comment>
<dbReference type="InterPro" id="IPR002104">
    <property type="entry name" value="Integrase_catalytic"/>
</dbReference>
<dbReference type="GO" id="GO:0015074">
    <property type="term" value="P:DNA integration"/>
    <property type="evidence" value="ECO:0007669"/>
    <property type="project" value="UniProtKB-KW"/>
</dbReference>
<dbReference type="CDD" id="cd01189">
    <property type="entry name" value="INT_ICEBs1_C_like"/>
    <property type="match status" value="1"/>
</dbReference>
<sequence length="461" mass="52362">MDRGAEKKSTRCEDNMKSSTLVNAPGRQEGLMANASYPTGVENHGGSLRIWFLYKGKRVRENLGIPDTAKNRKIAGELRSSVCFAIRMGNFNYVEKFPNSPNLARFGQDRKEITVLELTERWSELKRMEISSNTMSRYESIIKNMLPLIGENKMVSAVTTEDLLYVRKELLTGFQVMKKDHRTQVKGRKSSTVNNYMMLMAEIFQFGTDNGYAKENPFSGINRLKKAKGEPDPLTTDEFIRFIQACGHQQMRNLWSLAVYTGMRHGELCGLAWEDIDLHAGTIIVKRNLTQTDEFTLPKTDAGTDRVIYLIQPAIDALRNQAQLTRLGRQFEVEVKLREYGQSVIQPCTFVFSPQCVKRGPRTGYHYAVNSINKIWAPIIKRAGIRYRNAYQSRHTYACWSLSAGANPNFIATQMGHTDAQMVYKVYGKWMSEKSAEQVSLLNQALSRYAPSLPQSMVAAQ</sequence>
<dbReference type="Proteomes" id="UP000005065">
    <property type="component" value="Unassembled WGS sequence"/>
</dbReference>
<dbReference type="EMBL" id="AFCU01000542">
    <property type="protein sequence ID" value="EHC91164.1"/>
    <property type="molecule type" value="Genomic_DNA"/>
</dbReference>
<keyword evidence="2 4" id="KW-0238">DNA-binding</keyword>
<dbReference type="InterPro" id="IPR050090">
    <property type="entry name" value="Tyrosine_recombinase_XerCD"/>
</dbReference>
<dbReference type="InterPro" id="IPR010998">
    <property type="entry name" value="Integrase_recombinase_N"/>
</dbReference>
<keyword evidence="3" id="KW-0233">DNA recombination</keyword>
<dbReference type="AlphaFoldDB" id="G5QXQ9"/>
<evidence type="ECO:0000256" key="1">
    <source>
        <dbReference type="ARBA" id="ARBA00022908"/>
    </source>
</evidence>
<dbReference type="GO" id="GO:0006310">
    <property type="term" value="P:DNA recombination"/>
    <property type="evidence" value="ECO:0007669"/>
    <property type="project" value="UniProtKB-KW"/>
</dbReference>
<accession>G5QXQ9</accession>
<protein>
    <submittedName>
        <fullName evidence="8">Integrase</fullName>
    </submittedName>
</protein>
<dbReference type="InterPro" id="IPR044068">
    <property type="entry name" value="CB"/>
</dbReference>
<dbReference type="Gene3D" id="1.10.443.10">
    <property type="entry name" value="Intergrase catalytic core"/>
    <property type="match status" value="1"/>
</dbReference>
<dbReference type="PATRIC" id="fig|913082.3.peg.1223"/>
<dbReference type="InterPro" id="IPR011010">
    <property type="entry name" value="DNA_brk_join_enz"/>
</dbReference>
<dbReference type="Pfam" id="PF00589">
    <property type="entry name" value="Phage_integrase"/>
    <property type="match status" value="1"/>
</dbReference>
<dbReference type="PROSITE" id="PS51898">
    <property type="entry name" value="TYR_RECOMBINASE"/>
    <property type="match status" value="1"/>
</dbReference>
<name>G5QXQ9_SALSE</name>
<evidence type="ECO:0000256" key="4">
    <source>
        <dbReference type="PROSITE-ProRule" id="PRU01248"/>
    </source>
</evidence>
<feature type="domain" description="Tyr recombinase" evidence="6">
    <location>
        <begin position="229"/>
        <end position="440"/>
    </location>
</feature>
<feature type="region of interest" description="Disordered" evidence="5">
    <location>
        <begin position="1"/>
        <end position="22"/>
    </location>
</feature>
<proteinExistence type="predicted"/>
<dbReference type="InterPro" id="IPR013762">
    <property type="entry name" value="Integrase-like_cat_sf"/>
</dbReference>
<dbReference type="SUPFAM" id="SSF56349">
    <property type="entry name" value="DNA breaking-rejoining enzymes"/>
    <property type="match status" value="1"/>
</dbReference>
<dbReference type="InterPro" id="IPR022000">
    <property type="entry name" value="Min27-like_integrase_DNA_bind"/>
</dbReference>
<feature type="compositionally biased region" description="Basic and acidic residues" evidence="5">
    <location>
        <begin position="1"/>
        <end position="16"/>
    </location>
</feature>
<evidence type="ECO:0000256" key="3">
    <source>
        <dbReference type="ARBA" id="ARBA00023172"/>
    </source>
</evidence>